<dbReference type="SMART" id="SM00530">
    <property type="entry name" value="HTH_XRE"/>
    <property type="match status" value="1"/>
</dbReference>
<dbReference type="SUPFAM" id="SSF47413">
    <property type="entry name" value="lambda repressor-like DNA-binding domains"/>
    <property type="match status" value="1"/>
</dbReference>
<evidence type="ECO:0000313" key="3">
    <source>
        <dbReference type="Proteomes" id="UP000035762"/>
    </source>
</evidence>
<name>A0A090MR71_AFIFE</name>
<proteinExistence type="predicted"/>
<sequence>MASSNEDKRMTDLAVRLEALRKAEDIPTAAAFAAAIGITPSRLSNFMNASPLSIDVAHKLVARFRVSLDWLYYGHEDALPVELRRRIRRHMPPGTATSERRAKTA</sequence>
<accession>A0A090MR71</accession>
<evidence type="ECO:0000259" key="1">
    <source>
        <dbReference type="PROSITE" id="PS50943"/>
    </source>
</evidence>
<dbReference type="Gene3D" id="1.10.260.40">
    <property type="entry name" value="lambda repressor-like DNA-binding domains"/>
    <property type="match status" value="1"/>
</dbReference>
<evidence type="ECO:0000313" key="2">
    <source>
        <dbReference type="EMBL" id="CEG08742.1"/>
    </source>
</evidence>
<gene>
    <name evidence="2" type="ORF">BN961_02160</name>
</gene>
<dbReference type="AlphaFoldDB" id="A0A090MR71"/>
<protein>
    <submittedName>
        <fullName evidence="2">Helix-turn-helix</fullName>
    </submittedName>
</protein>
<dbReference type="GO" id="GO:0003677">
    <property type="term" value="F:DNA binding"/>
    <property type="evidence" value="ECO:0007669"/>
    <property type="project" value="InterPro"/>
</dbReference>
<dbReference type="InterPro" id="IPR010982">
    <property type="entry name" value="Lambda_DNA-bd_dom_sf"/>
</dbReference>
<keyword evidence="3" id="KW-1185">Reference proteome</keyword>
<comment type="caution">
    <text evidence="2">The sequence shown here is derived from an EMBL/GenBank/DDBJ whole genome shotgun (WGS) entry which is preliminary data.</text>
</comment>
<reference evidence="2 3" key="1">
    <citation type="journal article" date="2014" name="Genome Announc.">
        <title>Genome Sequence of Afipia felis Strain 76713, Isolated in Hospital Water Using an Amoeba Co-Culture Procedure.</title>
        <authorList>
            <person name="Benamar S."/>
            <person name="La Scola B."/>
            <person name="Croce O."/>
        </authorList>
    </citation>
    <scope>NUCLEOTIDE SEQUENCE [LARGE SCALE GENOMIC DNA]</scope>
    <source>
        <strain evidence="2 3">76713</strain>
    </source>
</reference>
<dbReference type="EMBL" id="CCAZ020000001">
    <property type="protein sequence ID" value="CEG08742.1"/>
    <property type="molecule type" value="Genomic_DNA"/>
</dbReference>
<organism evidence="2 3">
    <name type="scientific">Afipia felis</name>
    <name type="common">Cat scratch disease bacillus</name>
    <dbReference type="NCBI Taxonomy" id="1035"/>
    <lineage>
        <taxon>Bacteria</taxon>
        <taxon>Pseudomonadati</taxon>
        <taxon>Pseudomonadota</taxon>
        <taxon>Alphaproteobacteria</taxon>
        <taxon>Hyphomicrobiales</taxon>
        <taxon>Nitrobacteraceae</taxon>
        <taxon>Afipia</taxon>
    </lineage>
</organism>
<dbReference type="Pfam" id="PF01381">
    <property type="entry name" value="HTH_3"/>
    <property type="match status" value="1"/>
</dbReference>
<dbReference type="InterPro" id="IPR001387">
    <property type="entry name" value="Cro/C1-type_HTH"/>
</dbReference>
<dbReference type="PROSITE" id="PS50943">
    <property type="entry name" value="HTH_CROC1"/>
    <property type="match status" value="1"/>
</dbReference>
<dbReference type="Proteomes" id="UP000035762">
    <property type="component" value="Unassembled WGS sequence"/>
</dbReference>
<feature type="domain" description="HTH cro/C1-type" evidence="1">
    <location>
        <begin position="17"/>
        <end position="71"/>
    </location>
</feature>